<accession>A0A1N7LQ20</accession>
<name>A0A1N7LQ20_9FLAO</name>
<dbReference type="Proteomes" id="UP000185781">
    <property type="component" value="Unassembled WGS sequence"/>
</dbReference>
<dbReference type="EMBL" id="FTOV01000002">
    <property type="protein sequence ID" value="SIS75937.1"/>
    <property type="molecule type" value="Genomic_DNA"/>
</dbReference>
<evidence type="ECO:0000313" key="2">
    <source>
        <dbReference type="Proteomes" id="UP000185781"/>
    </source>
</evidence>
<reference evidence="1 2" key="1">
    <citation type="submission" date="2017-01" db="EMBL/GenBank/DDBJ databases">
        <authorList>
            <person name="Mah S.A."/>
            <person name="Swanson W.J."/>
            <person name="Moy G.W."/>
            <person name="Vacquier V.D."/>
        </authorList>
    </citation>
    <scope>NUCLEOTIDE SEQUENCE [LARGE SCALE GENOMIC DNA]</scope>
    <source>
        <strain evidence="1 2">DSM 18014</strain>
    </source>
</reference>
<gene>
    <name evidence="1" type="ORF">SAMN05421785_102418</name>
</gene>
<sequence length="169" mass="18891">MKKTLFTLTILLLFSCGKKQEYSPEIEAKAGKIVDSIMASNQQKANLDTKESFLDKELTKNSPVQVLKYRFVEKEYSTYKDVALTYKNVSDKTISAIRFEWYGENSFGEPADMGVSTGTGGGFTDDALKPGKTDSGQWDILSRDGKKLIGARAYEVAFEDGTKWKLNNN</sequence>
<dbReference type="STRING" id="373672.SAMN05421785_102418"/>
<protein>
    <recommendedName>
        <fullName evidence="3">DUF5780 domain-containing protein</fullName>
    </recommendedName>
</protein>
<proteinExistence type="predicted"/>
<evidence type="ECO:0008006" key="3">
    <source>
        <dbReference type="Google" id="ProtNLM"/>
    </source>
</evidence>
<dbReference type="OrthoDB" id="794301at2"/>
<organism evidence="1 2">
    <name type="scientific">Chryseobacterium gambrini</name>
    <dbReference type="NCBI Taxonomy" id="373672"/>
    <lineage>
        <taxon>Bacteria</taxon>
        <taxon>Pseudomonadati</taxon>
        <taxon>Bacteroidota</taxon>
        <taxon>Flavobacteriia</taxon>
        <taxon>Flavobacteriales</taxon>
        <taxon>Weeksellaceae</taxon>
        <taxon>Chryseobacterium group</taxon>
        <taxon>Chryseobacterium</taxon>
    </lineage>
</organism>
<dbReference type="PROSITE" id="PS51257">
    <property type="entry name" value="PROKAR_LIPOPROTEIN"/>
    <property type="match status" value="1"/>
</dbReference>
<dbReference type="RefSeq" id="WP_076390872.1">
    <property type="nucleotide sequence ID" value="NZ_FTOV01000002.1"/>
</dbReference>
<dbReference type="AlphaFoldDB" id="A0A1N7LQ20"/>
<evidence type="ECO:0000313" key="1">
    <source>
        <dbReference type="EMBL" id="SIS75937.1"/>
    </source>
</evidence>